<evidence type="ECO:0000313" key="3">
    <source>
        <dbReference type="Proteomes" id="UP001223261"/>
    </source>
</evidence>
<organism evidence="2 3">
    <name type="scientific">Mammaliicoccus lentus</name>
    <name type="common">Staphylococcus lentus</name>
    <dbReference type="NCBI Taxonomy" id="42858"/>
    <lineage>
        <taxon>Bacteria</taxon>
        <taxon>Bacillati</taxon>
        <taxon>Bacillota</taxon>
        <taxon>Bacilli</taxon>
        <taxon>Bacillales</taxon>
        <taxon>Staphylococcaceae</taxon>
        <taxon>Mammaliicoccus</taxon>
    </lineage>
</organism>
<dbReference type="RefSeq" id="WP_064204830.1">
    <property type="nucleotide sequence ID" value="NZ_CABIVY010000002.1"/>
</dbReference>
<dbReference type="EMBL" id="CP118848">
    <property type="protein sequence ID" value="WHI61272.1"/>
    <property type="molecule type" value="Genomic_DNA"/>
</dbReference>
<evidence type="ECO:0000313" key="2">
    <source>
        <dbReference type="EMBL" id="WHI61272.1"/>
    </source>
</evidence>
<feature type="transmembrane region" description="Helical" evidence="1">
    <location>
        <begin position="33"/>
        <end position="57"/>
    </location>
</feature>
<gene>
    <name evidence="2" type="ORF">PYH69_06475</name>
</gene>
<name>A0AAX3W7B9_MAMLE</name>
<keyword evidence="1" id="KW-1133">Transmembrane helix</keyword>
<sequence length="64" mass="7275">MFITKKRLIINFVFIFLIGSITSYFGYNLKTDHSFLILSIAGLTIGYSILIPIKLLAEYLSAKE</sequence>
<reference evidence="2" key="1">
    <citation type="journal article" date="2023" name="Antibiotics">
        <title>Prevalence and Molecular Characterization of Methicillin-Resistant Staphylococci (MRS) and Mammaliicocci (MRM) in Dromedary Camels from Algeria: First Detection of SCCmec-mecC Hybrid in Methicillin-Resistant Mammaliicoccus lentus.</title>
        <authorList>
            <person name="Belhout C."/>
            <person name="Boyen F."/>
            <person name="Vereecke N."/>
            <person name="Theuns S."/>
            <person name="Taibi N."/>
            <person name="Stegger M."/>
            <person name="de la Fe-Rodriguez P.Y."/>
            <person name="Bouayad L."/>
            <person name="Elgroud R."/>
            <person name="Butaye P."/>
        </authorList>
    </citation>
    <scope>NUCLEOTIDE SEQUENCE</scope>
    <source>
        <strain evidence="2">7048</strain>
    </source>
</reference>
<protein>
    <submittedName>
        <fullName evidence="2">Uncharacterized protein</fullName>
    </submittedName>
</protein>
<proteinExistence type="predicted"/>
<evidence type="ECO:0000256" key="1">
    <source>
        <dbReference type="SAM" id="Phobius"/>
    </source>
</evidence>
<dbReference type="Proteomes" id="UP001223261">
    <property type="component" value="Chromosome"/>
</dbReference>
<accession>A0AAX3W7B9</accession>
<feature type="transmembrane region" description="Helical" evidence="1">
    <location>
        <begin position="7"/>
        <end position="27"/>
    </location>
</feature>
<keyword evidence="1" id="KW-0812">Transmembrane</keyword>
<keyword evidence="1" id="KW-0472">Membrane</keyword>
<dbReference type="AlphaFoldDB" id="A0AAX3W7B9"/>